<dbReference type="GO" id="GO:0008168">
    <property type="term" value="F:methyltransferase activity"/>
    <property type="evidence" value="ECO:0007669"/>
    <property type="project" value="UniProtKB-KW"/>
</dbReference>
<keyword evidence="1" id="KW-0489">Methyltransferase</keyword>
<organism evidence="4 5">
    <name type="scientific">Takifugu bimaculatus</name>
    <dbReference type="NCBI Taxonomy" id="433685"/>
    <lineage>
        <taxon>Eukaryota</taxon>
        <taxon>Metazoa</taxon>
        <taxon>Chordata</taxon>
        <taxon>Craniata</taxon>
        <taxon>Vertebrata</taxon>
        <taxon>Euteleostomi</taxon>
        <taxon>Actinopterygii</taxon>
        <taxon>Neopterygii</taxon>
        <taxon>Teleostei</taxon>
        <taxon>Neoteleostei</taxon>
        <taxon>Acanthomorphata</taxon>
        <taxon>Eupercaria</taxon>
        <taxon>Tetraodontiformes</taxon>
        <taxon>Tetradontoidea</taxon>
        <taxon>Tetraodontidae</taxon>
        <taxon>Takifugu</taxon>
    </lineage>
</organism>
<evidence type="ECO:0000259" key="3">
    <source>
        <dbReference type="PROSITE" id="PS50041"/>
    </source>
</evidence>
<keyword evidence="5" id="KW-1185">Reference proteome</keyword>
<dbReference type="EMBL" id="SWLE01000001">
    <property type="protein sequence ID" value="TNN04342.1"/>
    <property type="molecule type" value="Genomic_DNA"/>
</dbReference>
<sequence length="392" mass="43546">MRLILRANGAPTHVWVGGQRYLTTGRFVWLDGSSWIYADWRPGKPRPTSNVDNCVELLGANPGPAVSCGPQALVLIIQTMETGFSATSQGQTQMSVYGETMAGQAAHYVGLNRCFPLPPYAPGSPGSTQNSLRFYQNSEIMQRPTPISQPTKTQGSDQEKGNQLMEADEGLKAMAGEALNRRNIWEPSVYFALGKESFHFAGQDISIHESMDAYGALIWPGAIALCQFLENNQQQVNLLDKAVLEIGAGTGLLSIVACLLGAWVTATDLPDILSNLTFNLLRNTKGRSRYTPQVVALTWGQDLERDFPFPSYHYDYVLAADVVYHHDNLEQLLKTMHHFCRPGSRTTLLWANKMRFQSDLSFAERFQSSFNSTLVAEIPQTEMRIYKATAKK</sequence>
<name>A0A4Z2CJF3_9TELE</name>
<dbReference type="PROSITE" id="PS50041">
    <property type="entry name" value="C_TYPE_LECTIN_2"/>
    <property type="match status" value="1"/>
</dbReference>
<protein>
    <recommendedName>
        <fullName evidence="3">C-type lectin domain-containing protein</fullName>
    </recommendedName>
</protein>
<dbReference type="GO" id="GO:0032259">
    <property type="term" value="P:methylation"/>
    <property type="evidence" value="ECO:0007669"/>
    <property type="project" value="UniProtKB-KW"/>
</dbReference>
<evidence type="ECO:0000256" key="1">
    <source>
        <dbReference type="ARBA" id="ARBA00022603"/>
    </source>
</evidence>
<dbReference type="InterPro" id="IPR019410">
    <property type="entry name" value="Methyltransf_16"/>
</dbReference>
<dbReference type="PANTHER" id="PTHR14614">
    <property type="entry name" value="HEPATOCELLULAR CARCINOMA-ASSOCIATED ANTIGEN"/>
    <property type="match status" value="1"/>
</dbReference>
<dbReference type="SUPFAM" id="SSF56436">
    <property type="entry name" value="C-type lectin-like"/>
    <property type="match status" value="1"/>
</dbReference>
<evidence type="ECO:0000313" key="5">
    <source>
        <dbReference type="Proteomes" id="UP000516260"/>
    </source>
</evidence>
<comment type="caution">
    <text evidence="4">The sequence shown here is derived from an EMBL/GenBank/DDBJ whole genome shotgun (WGS) entry which is preliminary data.</text>
</comment>
<dbReference type="AlphaFoldDB" id="A0A4Z2CJF3"/>
<dbReference type="Gene3D" id="3.10.100.10">
    <property type="entry name" value="Mannose-Binding Protein A, subunit A"/>
    <property type="match status" value="1"/>
</dbReference>
<dbReference type="InterPro" id="IPR029063">
    <property type="entry name" value="SAM-dependent_MTases_sf"/>
</dbReference>
<reference evidence="4 5" key="1">
    <citation type="submission" date="2019-04" db="EMBL/GenBank/DDBJ databases">
        <title>The sequence and de novo assembly of Takifugu bimaculatus genome using PacBio and Hi-C technologies.</title>
        <authorList>
            <person name="Xu P."/>
            <person name="Liu B."/>
            <person name="Zhou Z."/>
        </authorList>
    </citation>
    <scope>NUCLEOTIDE SEQUENCE [LARGE SCALE GENOMIC DNA]</scope>
    <source>
        <strain evidence="4">TB-2018</strain>
        <tissue evidence="4">Muscle</tissue>
    </source>
</reference>
<dbReference type="InterPro" id="IPR001304">
    <property type="entry name" value="C-type_lectin-like"/>
</dbReference>
<dbReference type="Pfam" id="PF10294">
    <property type="entry name" value="Methyltransf_16"/>
    <property type="match status" value="1"/>
</dbReference>
<feature type="domain" description="C-type lectin" evidence="3">
    <location>
        <begin position="1"/>
        <end position="68"/>
    </location>
</feature>
<dbReference type="SUPFAM" id="SSF53335">
    <property type="entry name" value="S-adenosyl-L-methionine-dependent methyltransferases"/>
    <property type="match status" value="1"/>
</dbReference>
<proteinExistence type="predicted"/>
<dbReference type="PANTHER" id="PTHR14614:SF13">
    <property type="entry name" value="PROTEIN-LYSINE METHYLTRANSFERASE METTL21C"/>
    <property type="match status" value="1"/>
</dbReference>
<dbReference type="InterPro" id="IPR016186">
    <property type="entry name" value="C-type_lectin-like/link_sf"/>
</dbReference>
<dbReference type="Proteomes" id="UP000516260">
    <property type="component" value="Chromosome 1"/>
</dbReference>
<dbReference type="InterPro" id="IPR016187">
    <property type="entry name" value="CTDL_fold"/>
</dbReference>
<dbReference type="CDD" id="cd02440">
    <property type="entry name" value="AdoMet_MTases"/>
    <property type="match status" value="1"/>
</dbReference>
<dbReference type="Gene3D" id="3.40.50.150">
    <property type="entry name" value="Vaccinia Virus protein VP39"/>
    <property type="match status" value="1"/>
</dbReference>
<keyword evidence="1" id="KW-0808">Transferase</keyword>
<accession>A0A4Z2CJF3</accession>
<evidence type="ECO:0000256" key="2">
    <source>
        <dbReference type="ARBA" id="ARBA00022691"/>
    </source>
</evidence>
<keyword evidence="2" id="KW-0949">S-adenosyl-L-methionine</keyword>
<gene>
    <name evidence="4" type="ORF">fugu_001371</name>
</gene>
<evidence type="ECO:0000313" key="4">
    <source>
        <dbReference type="EMBL" id="TNN04342.1"/>
    </source>
</evidence>